<reference evidence="2" key="1">
    <citation type="journal article" date="2020" name="Mol. Plant Microbe">
        <title>Rhizobial microsymbionts of the narrowly endemic Oxytropis species growing in Kamchatka are characterized by significant genetic diversity and possess a set of genes that are associated with T3SS and T6SS secretion systems and can affect the development of symbiosis.</title>
        <authorList>
            <person name="Safronova V."/>
            <person name="Guro P."/>
            <person name="Sazanova A."/>
            <person name="Kuznetsova I."/>
            <person name="Belimov A."/>
            <person name="Yakubov V."/>
            <person name="Chirak E."/>
            <person name="Afonin A."/>
            <person name="Gogolev Y."/>
            <person name="Andronov E."/>
            <person name="Tikhonovich I."/>
        </authorList>
    </citation>
    <scope>NUCLEOTIDE SEQUENCE [LARGE SCALE GENOMIC DNA]</scope>
    <source>
        <strain evidence="2">583</strain>
    </source>
</reference>
<gene>
    <name evidence="1" type="ORF">HB778_30085</name>
</gene>
<dbReference type="EMBL" id="CP050296">
    <property type="protein sequence ID" value="QND60325.1"/>
    <property type="molecule type" value="Genomic_DNA"/>
</dbReference>
<evidence type="ECO:0000313" key="1">
    <source>
        <dbReference type="EMBL" id="QND60325.1"/>
    </source>
</evidence>
<dbReference type="AlphaFoldDB" id="A0A7G6T0P3"/>
<name>A0A7G6T0P3_9HYPH</name>
<dbReference type="RefSeq" id="WP_183459150.1">
    <property type="nucleotide sequence ID" value="NZ_CP050296.1"/>
</dbReference>
<sequence>MFGTSLSPAQVAGIKGILDGFLTHGDGRAKTLAYALATTVHQTGSHMMPVREGFSMNVTQID</sequence>
<protein>
    <submittedName>
        <fullName evidence="1">Uncharacterized protein</fullName>
    </submittedName>
</protein>
<accession>A0A7G6T0P3</accession>
<proteinExistence type="predicted"/>
<evidence type="ECO:0000313" key="2">
    <source>
        <dbReference type="Proteomes" id="UP000515465"/>
    </source>
</evidence>
<dbReference type="Proteomes" id="UP000515465">
    <property type="component" value="Chromosome"/>
</dbReference>
<organism evidence="1 2">
    <name type="scientific">Mesorhizobium huakuii</name>
    <dbReference type="NCBI Taxonomy" id="28104"/>
    <lineage>
        <taxon>Bacteria</taxon>
        <taxon>Pseudomonadati</taxon>
        <taxon>Pseudomonadota</taxon>
        <taxon>Alphaproteobacteria</taxon>
        <taxon>Hyphomicrobiales</taxon>
        <taxon>Phyllobacteriaceae</taxon>
        <taxon>Mesorhizobium</taxon>
    </lineage>
</organism>